<sequence>MTTGNVSSAAFIINNMQTGNISSRKTDTGSQFKDVINSLNDTGNTLTGAGQTRVNSDMLKDSIKNSSSTVKNDNSNVDSLVEDIKNVVKDILDISDEDFEKIMAESGFAVVDLLNPQNVVSLIAQFKNTDTVSIAVNEELSQMLTDINTGINEVVNMFMKDNAVSFDEVINLIENYAKPVTDDNQKVLQSTGQNVPDVNRQDETDESGKVIDVIVNDERPENTGDFVKNDITSEDDHKEKNDNAGNKTNAETVLDSLMSAVSDTTVTAADGMDGINSVYVVRQIVDAVRVNLTEEVRTIEVALTPEHLGKVNITVASKNGILTASMVVQNEMVKNAIENQLTMLKTQFESQGIKVEHVEVTVASHEFDSDMQDGADDRNNTKSGARRKFRGIDELTDDKSDIIDEQNGFTESSINIKA</sequence>
<evidence type="ECO:0000313" key="4">
    <source>
        <dbReference type="Proteomes" id="UP000006238"/>
    </source>
</evidence>
<dbReference type="Proteomes" id="UP000006238">
    <property type="component" value="Unassembled WGS sequence"/>
</dbReference>
<name>D4S1A6_9FIRM</name>
<reference evidence="3 4" key="1">
    <citation type="submission" date="2010-02" db="EMBL/GenBank/DDBJ databases">
        <authorList>
            <person name="Weinstock G."/>
            <person name="Sodergren E."/>
            <person name="Clifton S."/>
            <person name="Fulton L."/>
            <person name="Fulton B."/>
            <person name="Courtney L."/>
            <person name="Fronick C."/>
            <person name="Harrison M."/>
            <person name="Strong C."/>
            <person name="Farmer C."/>
            <person name="Delahaunty K."/>
            <person name="Markovic C."/>
            <person name="Hall O."/>
            <person name="Minx P."/>
            <person name="Tomlinson C."/>
            <person name="Mitreva M."/>
            <person name="Nelson J."/>
            <person name="Hou S."/>
            <person name="Wollam A."/>
            <person name="Pepin K.H."/>
            <person name="Johnson M."/>
            <person name="Bhonagiri V."/>
            <person name="Zhang X."/>
            <person name="Suruliraj S."/>
            <person name="Warren W."/>
            <person name="Chinwalla A."/>
            <person name="Mardis E.R."/>
            <person name="Wilson R.K."/>
        </authorList>
    </citation>
    <scope>NUCLEOTIDE SEQUENCE [LARGE SCALE GENOMIC DNA]</scope>
    <source>
        <strain evidence="3 4">DSM 2876</strain>
    </source>
</reference>
<evidence type="ECO:0000259" key="2">
    <source>
        <dbReference type="Pfam" id="PF02120"/>
    </source>
</evidence>
<dbReference type="InterPro" id="IPR021136">
    <property type="entry name" value="Flagellar_hook_control-like_C"/>
</dbReference>
<comment type="caution">
    <text evidence="3">The sequence shown here is derived from an EMBL/GenBank/DDBJ whole genome shotgun (WGS) entry which is preliminary data.</text>
</comment>
<feature type="region of interest" description="Disordered" evidence="1">
    <location>
        <begin position="220"/>
        <end position="248"/>
    </location>
</feature>
<gene>
    <name evidence="3" type="primary">fliK</name>
    <name evidence="3" type="ORF">BUTYVIB_01876</name>
</gene>
<dbReference type="RefSeq" id="WP_005603737.1">
    <property type="nucleotide sequence ID" value="NZ_GG663524.1"/>
</dbReference>
<protein>
    <submittedName>
        <fullName evidence="3">Flagellar hook-length control protein</fullName>
    </submittedName>
</protein>
<keyword evidence="4" id="KW-1185">Reference proteome</keyword>
<keyword evidence="3" id="KW-0966">Cell projection</keyword>
<proteinExistence type="predicted"/>
<dbReference type="InterPro" id="IPR038610">
    <property type="entry name" value="FliK-like_C_sf"/>
</dbReference>
<dbReference type="AlphaFoldDB" id="D4S1A6"/>
<feature type="domain" description="Flagellar hook-length control protein-like C-terminal" evidence="2">
    <location>
        <begin position="288"/>
        <end position="364"/>
    </location>
</feature>
<evidence type="ECO:0000313" key="3">
    <source>
        <dbReference type="EMBL" id="EFF67996.1"/>
    </source>
</evidence>
<dbReference type="eggNOG" id="COG3144">
    <property type="taxonomic scope" value="Bacteria"/>
</dbReference>
<accession>D4S1A6</accession>
<dbReference type="STRING" id="45851.BHV86_08950"/>
<evidence type="ECO:0000256" key="1">
    <source>
        <dbReference type="SAM" id="MobiDB-lite"/>
    </source>
</evidence>
<dbReference type="Gene3D" id="3.30.750.140">
    <property type="match status" value="1"/>
</dbReference>
<keyword evidence="3" id="KW-0282">Flagellum</keyword>
<organism evidence="3 4">
    <name type="scientific">Eshraghiella crossota DSM 2876</name>
    <dbReference type="NCBI Taxonomy" id="511680"/>
    <lineage>
        <taxon>Bacteria</taxon>
        <taxon>Bacillati</taxon>
        <taxon>Bacillota</taxon>
        <taxon>Clostridia</taxon>
        <taxon>Lachnospirales</taxon>
        <taxon>Lachnospiraceae</taxon>
        <taxon>Eshraghiella</taxon>
    </lineage>
</organism>
<keyword evidence="3" id="KW-0969">Cilium</keyword>
<dbReference type="GeneID" id="98917982"/>
<dbReference type="EMBL" id="ABWN01000033">
    <property type="protein sequence ID" value="EFF67996.1"/>
    <property type="molecule type" value="Genomic_DNA"/>
</dbReference>
<dbReference type="CDD" id="cd17470">
    <property type="entry name" value="T3SS_Flik_C"/>
    <property type="match status" value="1"/>
</dbReference>
<dbReference type="Pfam" id="PF02120">
    <property type="entry name" value="Flg_hook"/>
    <property type="match status" value="1"/>
</dbReference>
<dbReference type="HOGENOM" id="CLU_656688_0_0_9"/>